<dbReference type="EMBL" id="MN740975">
    <property type="protein sequence ID" value="QHU20820.1"/>
    <property type="molecule type" value="Genomic_DNA"/>
</dbReference>
<dbReference type="InterPro" id="IPR043929">
    <property type="entry name" value="DUF5755"/>
</dbReference>
<keyword evidence="1" id="KW-0472">Membrane</keyword>
<evidence type="ECO:0000256" key="1">
    <source>
        <dbReference type="SAM" id="Phobius"/>
    </source>
</evidence>
<organism evidence="2">
    <name type="scientific">viral metagenome</name>
    <dbReference type="NCBI Taxonomy" id="1070528"/>
    <lineage>
        <taxon>unclassified sequences</taxon>
        <taxon>metagenomes</taxon>
        <taxon>organismal metagenomes</taxon>
    </lineage>
</organism>
<proteinExistence type="predicted"/>
<reference evidence="2" key="1">
    <citation type="journal article" date="2020" name="Nature">
        <title>Giant virus diversity and host interactions through global metagenomics.</title>
        <authorList>
            <person name="Schulz F."/>
            <person name="Roux S."/>
            <person name="Paez-Espino D."/>
            <person name="Jungbluth S."/>
            <person name="Walsh D.A."/>
            <person name="Denef V.J."/>
            <person name="McMahon K.D."/>
            <person name="Konstantinidis K.T."/>
            <person name="Eloe-Fadrosh E.A."/>
            <person name="Kyrpides N.C."/>
            <person name="Woyke T."/>
        </authorList>
    </citation>
    <scope>NUCLEOTIDE SEQUENCE</scope>
    <source>
        <strain evidence="2">GVMAG-S-3300013094-100</strain>
    </source>
</reference>
<dbReference type="AlphaFoldDB" id="A0A6C0KVW1"/>
<name>A0A6C0KVW1_9ZZZZ</name>
<keyword evidence="1" id="KW-1133">Transmembrane helix</keyword>
<protein>
    <submittedName>
        <fullName evidence="2">Uncharacterized protein</fullName>
    </submittedName>
</protein>
<dbReference type="Pfam" id="PF19059">
    <property type="entry name" value="DUF5755"/>
    <property type="match status" value="1"/>
</dbReference>
<keyword evidence="1" id="KW-0812">Transmembrane</keyword>
<feature type="transmembrane region" description="Helical" evidence="1">
    <location>
        <begin position="12"/>
        <end position="35"/>
    </location>
</feature>
<sequence>MVFKKKNDSYTMYYLLFALLFILIIVCVIAFLVGAKSPNTGKISRVRGSSDNYSGSSRIIIINSDNEPIQVTPQTFTDKPMISPDYNPEYPMRTGVIPADYQQVGILSSIDLNEEPIILPLYGRKMISRDRWEYYTASDKYNMWKLPVQYLNRDCQSDVGCEEVYNGVEVVIPEYANKVFTVKMYNYGNIRN</sequence>
<accession>A0A6C0KVW1</accession>
<evidence type="ECO:0000313" key="2">
    <source>
        <dbReference type="EMBL" id="QHU20820.1"/>
    </source>
</evidence>